<dbReference type="PANTHER" id="PTHR43877">
    <property type="entry name" value="AMINOALKYLPHOSPHONATE N-ACETYLTRANSFERASE-RELATED-RELATED"/>
    <property type="match status" value="1"/>
</dbReference>
<dbReference type="EMBL" id="CP001618">
    <property type="protein sequence ID" value="ACQ82027.1"/>
    <property type="molecule type" value="Genomic_DNA"/>
</dbReference>
<sequence length="368" mass="40632">MSDVEIRPVAVPTAVDAPEAWAVRGAVDAETAASLHDIGDADYVPTALQVVVSLNTTTYYEKDWFVAVRPGTPEIATPDDVLGAASAQYPVKDNQHLAFIGVFVRPEHRRQGIGAALYDAALATVREHGRRTVMVTTDHTAEEPTDPAARLVPSTGTGVVPRTDSTRFALARGFSLEQVSRRSRQELPVPDDVLTPLQRQADAAVGDAYRLVQWRDDTPERWIDDFALMETRMSTDTPMGGLEFTEDAWDAARVLDYEKNHRRRGQGYWLTAAQHVETGRLAAFTMLMRTDGKPGIAHQEDTLVLKEHRGHRLGLWVKLANLAYLQSEADGISRVGTWNAEENSYMLAINVAMGYRPAGASGEWQLKL</sequence>
<dbReference type="STRING" id="471853.Bcav_3785"/>
<gene>
    <name evidence="5" type="ordered locus">Bcav_3785</name>
</gene>
<evidence type="ECO:0000259" key="4">
    <source>
        <dbReference type="PROSITE" id="PS51186"/>
    </source>
</evidence>
<dbReference type="InterPro" id="IPR000182">
    <property type="entry name" value="GNAT_dom"/>
</dbReference>
<dbReference type="InterPro" id="IPR050832">
    <property type="entry name" value="Bact_Acetyltransf"/>
</dbReference>
<evidence type="ECO:0000256" key="2">
    <source>
        <dbReference type="ARBA" id="ARBA00023315"/>
    </source>
</evidence>
<dbReference type="KEGG" id="bcv:Bcav_3785"/>
<dbReference type="GO" id="GO:0016747">
    <property type="term" value="F:acyltransferase activity, transferring groups other than amino-acyl groups"/>
    <property type="evidence" value="ECO:0007669"/>
    <property type="project" value="InterPro"/>
</dbReference>
<protein>
    <submittedName>
        <fullName evidence="5">GCN5-related protein N-acetyltransferase</fullName>
    </submittedName>
</protein>
<accession>C5C4A3</accession>
<dbReference type="Proteomes" id="UP000007962">
    <property type="component" value="Chromosome"/>
</dbReference>
<reference evidence="5 6" key="1">
    <citation type="journal article" date="2009" name="Stand. Genomic Sci.">
        <title>Complete genome sequence of Beutenbergia cavernae type strain (HKI 0122).</title>
        <authorList>
            <person name="Land M."/>
            <person name="Pukall R."/>
            <person name="Abt B."/>
            <person name="Goker M."/>
            <person name="Rohde M."/>
            <person name="Glavina Del Rio T."/>
            <person name="Tice H."/>
            <person name="Copeland A."/>
            <person name="Cheng J.F."/>
            <person name="Lucas S."/>
            <person name="Chen F."/>
            <person name="Nolan M."/>
            <person name="Bruce D."/>
            <person name="Goodwin L."/>
            <person name="Pitluck S."/>
            <person name="Ivanova N."/>
            <person name="Mavromatis K."/>
            <person name="Ovchinnikova G."/>
            <person name="Pati A."/>
            <person name="Chen A."/>
            <person name="Palaniappan K."/>
            <person name="Hauser L."/>
            <person name="Chang Y.J."/>
            <person name="Jefferies C.C."/>
            <person name="Saunders E."/>
            <person name="Brettin T."/>
            <person name="Detter J.C."/>
            <person name="Han C."/>
            <person name="Chain P."/>
            <person name="Bristow J."/>
            <person name="Eisen J.A."/>
            <person name="Markowitz V."/>
            <person name="Hugenholtz P."/>
            <person name="Kyrpides N.C."/>
            <person name="Klenk H.P."/>
            <person name="Lapidus A."/>
        </authorList>
    </citation>
    <scope>NUCLEOTIDE SEQUENCE [LARGE SCALE GENOMIC DNA]</scope>
    <source>
        <strain evidence="6">ATCC BAA-8 / DSM 12333 / NBRC 16432</strain>
    </source>
</reference>
<feature type="region of interest" description="Disordered" evidence="3">
    <location>
        <begin position="138"/>
        <end position="158"/>
    </location>
</feature>
<evidence type="ECO:0000256" key="1">
    <source>
        <dbReference type="ARBA" id="ARBA00022679"/>
    </source>
</evidence>
<dbReference type="Pfam" id="PF00583">
    <property type="entry name" value="Acetyltransf_1"/>
    <property type="match status" value="1"/>
</dbReference>
<feature type="domain" description="N-acetyltransferase" evidence="4">
    <location>
        <begin position="4"/>
        <end position="196"/>
    </location>
</feature>
<dbReference type="RefSeq" id="WP_015884264.1">
    <property type="nucleotide sequence ID" value="NC_012669.1"/>
</dbReference>
<dbReference type="OrthoDB" id="4119890at2"/>
<dbReference type="PROSITE" id="PS51186">
    <property type="entry name" value="GNAT"/>
    <property type="match status" value="1"/>
</dbReference>
<keyword evidence="6" id="KW-1185">Reference proteome</keyword>
<dbReference type="CDD" id="cd04301">
    <property type="entry name" value="NAT_SF"/>
    <property type="match status" value="1"/>
</dbReference>
<organism evidence="5 6">
    <name type="scientific">Beutenbergia cavernae (strain ATCC BAA-8 / DSM 12333 / CCUG 43141 / JCM 11478 / NBRC 16432 / NCIMB 13614 / HKI 0122)</name>
    <dbReference type="NCBI Taxonomy" id="471853"/>
    <lineage>
        <taxon>Bacteria</taxon>
        <taxon>Bacillati</taxon>
        <taxon>Actinomycetota</taxon>
        <taxon>Actinomycetes</taxon>
        <taxon>Micrococcales</taxon>
        <taxon>Beutenbergiaceae</taxon>
        <taxon>Beutenbergia</taxon>
    </lineage>
</organism>
<proteinExistence type="predicted"/>
<dbReference type="HOGENOM" id="CLU_043786_1_0_11"/>
<evidence type="ECO:0000313" key="6">
    <source>
        <dbReference type="Proteomes" id="UP000007962"/>
    </source>
</evidence>
<evidence type="ECO:0000313" key="5">
    <source>
        <dbReference type="EMBL" id="ACQ82027.1"/>
    </source>
</evidence>
<name>C5C4A3_BEUC1</name>
<dbReference type="SUPFAM" id="SSF55729">
    <property type="entry name" value="Acyl-CoA N-acyltransferases (Nat)"/>
    <property type="match status" value="2"/>
</dbReference>
<dbReference type="InterPro" id="IPR016181">
    <property type="entry name" value="Acyl_CoA_acyltransferase"/>
</dbReference>
<dbReference type="AlphaFoldDB" id="C5C4A3"/>
<keyword evidence="1 5" id="KW-0808">Transferase</keyword>
<evidence type="ECO:0000256" key="3">
    <source>
        <dbReference type="SAM" id="MobiDB-lite"/>
    </source>
</evidence>
<dbReference type="eggNOG" id="COG0456">
    <property type="taxonomic scope" value="Bacteria"/>
</dbReference>
<dbReference type="Gene3D" id="3.40.630.30">
    <property type="match status" value="1"/>
</dbReference>
<keyword evidence="2" id="KW-0012">Acyltransferase</keyword>